<feature type="compositionally biased region" description="Basic and acidic residues" evidence="4">
    <location>
        <begin position="50"/>
        <end position="70"/>
    </location>
</feature>
<comment type="similarity">
    <text evidence="3">Belongs to the cclA family.</text>
</comment>
<evidence type="ECO:0000259" key="5">
    <source>
        <dbReference type="PROSITE" id="PS50188"/>
    </source>
</evidence>
<dbReference type="PROSITE" id="PS50188">
    <property type="entry name" value="B302_SPRY"/>
    <property type="match status" value="1"/>
</dbReference>
<accession>A0A8H3FDF5</accession>
<dbReference type="InterPro" id="IPR043136">
    <property type="entry name" value="B30.2/SPRY_sf"/>
</dbReference>
<organism evidence="6 7">
    <name type="scientific">Heterodermia speciosa</name>
    <dbReference type="NCBI Taxonomy" id="116794"/>
    <lineage>
        <taxon>Eukaryota</taxon>
        <taxon>Fungi</taxon>
        <taxon>Dikarya</taxon>
        <taxon>Ascomycota</taxon>
        <taxon>Pezizomycotina</taxon>
        <taxon>Lecanoromycetes</taxon>
        <taxon>OSLEUM clade</taxon>
        <taxon>Lecanoromycetidae</taxon>
        <taxon>Caliciales</taxon>
        <taxon>Physciaceae</taxon>
        <taxon>Heterodermia</taxon>
    </lineage>
</organism>
<dbReference type="Proteomes" id="UP000664521">
    <property type="component" value="Unassembled WGS sequence"/>
</dbReference>
<reference evidence="6" key="1">
    <citation type="submission" date="2021-03" db="EMBL/GenBank/DDBJ databases">
        <authorList>
            <person name="Tagirdzhanova G."/>
        </authorList>
    </citation>
    <scope>NUCLEOTIDE SEQUENCE</scope>
</reference>
<dbReference type="CDD" id="cd12872">
    <property type="entry name" value="SPRY_Ash2"/>
    <property type="match status" value="1"/>
</dbReference>
<sequence>MAETPSRPRSSTPTVIPQKRPINIEDEQHVPAVSSPLNPDFAAARARKQPAREQREKKESLKKREAKGVDSARGGTPDVASHGKKSKKKVDAPVILSPTRYKLPAPRETDFDPPGAPIFTPILTKAGRQFYECTEHVFNRKGYRYIHCICDPMFTASQYHRQSDTEPYGPRFSFEDASSHILFDLPGRSITTEKGFRMARANVGVREGRWYWECKILSGVRNPDHAVAEGESQGIGGHVRLGWARREASLDTPVGFDAYSYGIRDVAGQKVHMSRPKDFMPPNSDFCVGDVVGMEITLPSLSFHRKIVEGTYNKAVDVSDDIDPPNPAEAPNIVRDRVPIRYKNHIYFEQFEYHPTKELEDLMNPVPVLTSTSSGSLVNAGGAASPSPNHSSPALRTLPFSSIKVYKNGQYVGEPFTQLLAFLPPASKPLNQVGSRDGLDDAMLGYFPAISVFRGGAAEVNFGPDFWFPPPDLANSMANKQDGDIDMIGGDHVAEPSQPLSGHKSHVRPLSDRFNEQILEDIVYDIVDEVDFWAQDTDYGEKESSEAMKKASLSDKASAVLMGPVDPEAEEVRAVVQEVVDSGRMVGIGAGGEIKEVVQEEE</sequence>
<protein>
    <recommendedName>
        <fullName evidence="5">B30.2/SPRY domain-containing protein</fullName>
    </recommendedName>
</protein>
<evidence type="ECO:0000256" key="1">
    <source>
        <dbReference type="ARBA" id="ARBA00004123"/>
    </source>
</evidence>
<keyword evidence="2" id="KW-0539">Nucleus</keyword>
<evidence type="ECO:0000313" key="7">
    <source>
        <dbReference type="Proteomes" id="UP000664521"/>
    </source>
</evidence>
<dbReference type="AlphaFoldDB" id="A0A8H3FDF5"/>
<dbReference type="SUPFAM" id="SSF49899">
    <property type="entry name" value="Concanavalin A-like lectins/glucanases"/>
    <property type="match status" value="1"/>
</dbReference>
<dbReference type="PANTHER" id="PTHR10598:SF0">
    <property type="entry name" value="SET1_ASH2 HISTONE METHYLTRANSFERASE COMPLEX SUBUNIT ASH2"/>
    <property type="match status" value="1"/>
</dbReference>
<evidence type="ECO:0000256" key="3">
    <source>
        <dbReference type="ARBA" id="ARBA00038149"/>
    </source>
</evidence>
<dbReference type="SMART" id="SM00449">
    <property type="entry name" value="SPRY"/>
    <property type="match status" value="1"/>
</dbReference>
<proteinExistence type="inferred from homology"/>
<name>A0A8H3FDF5_9LECA</name>
<comment type="subcellular location">
    <subcellularLocation>
        <location evidence="1">Nucleus</location>
    </subcellularLocation>
</comment>
<dbReference type="GO" id="GO:0048188">
    <property type="term" value="C:Set1C/COMPASS complex"/>
    <property type="evidence" value="ECO:0007669"/>
    <property type="project" value="InterPro"/>
</dbReference>
<keyword evidence="7" id="KW-1185">Reference proteome</keyword>
<evidence type="ECO:0000313" key="6">
    <source>
        <dbReference type="EMBL" id="CAF9923951.1"/>
    </source>
</evidence>
<dbReference type="InterPro" id="IPR037353">
    <property type="entry name" value="ASH2"/>
</dbReference>
<gene>
    <name evidence="6" type="ORF">HETSPECPRED_005470</name>
</gene>
<dbReference type="PANTHER" id="PTHR10598">
    <property type="entry name" value="SET1/ASH2 HISTONE METHYLTRANSFERASE COMPLEX SUBUNIT ASH2"/>
    <property type="match status" value="1"/>
</dbReference>
<dbReference type="InterPro" id="IPR013320">
    <property type="entry name" value="ConA-like_dom_sf"/>
</dbReference>
<feature type="region of interest" description="Disordered" evidence="4">
    <location>
        <begin position="1"/>
        <end position="91"/>
    </location>
</feature>
<dbReference type="GO" id="GO:0000976">
    <property type="term" value="F:transcription cis-regulatory region binding"/>
    <property type="evidence" value="ECO:0007669"/>
    <property type="project" value="TreeGrafter"/>
</dbReference>
<evidence type="ECO:0000256" key="4">
    <source>
        <dbReference type="SAM" id="MobiDB-lite"/>
    </source>
</evidence>
<comment type="caution">
    <text evidence="6">The sequence shown here is derived from an EMBL/GenBank/DDBJ whole genome shotgun (WGS) entry which is preliminary data.</text>
</comment>
<dbReference type="Gene3D" id="2.60.120.920">
    <property type="match status" value="1"/>
</dbReference>
<dbReference type="OrthoDB" id="10266026at2759"/>
<evidence type="ECO:0000256" key="2">
    <source>
        <dbReference type="ARBA" id="ARBA00023242"/>
    </source>
</evidence>
<dbReference type="InterPro" id="IPR001870">
    <property type="entry name" value="B30.2/SPRY"/>
</dbReference>
<dbReference type="InterPro" id="IPR003877">
    <property type="entry name" value="SPRY_dom"/>
</dbReference>
<feature type="domain" description="B30.2/SPRY" evidence="5">
    <location>
        <begin position="150"/>
        <end position="347"/>
    </location>
</feature>
<dbReference type="EMBL" id="CAJPDS010000034">
    <property type="protein sequence ID" value="CAF9923951.1"/>
    <property type="molecule type" value="Genomic_DNA"/>
</dbReference>